<evidence type="ECO:0000256" key="4">
    <source>
        <dbReference type="ARBA" id="ARBA00023136"/>
    </source>
</evidence>
<keyword evidence="2 5" id="KW-0812">Transmembrane</keyword>
<evidence type="ECO:0000313" key="8">
    <source>
        <dbReference type="Proteomes" id="UP000308530"/>
    </source>
</evidence>
<evidence type="ECO:0000256" key="2">
    <source>
        <dbReference type="ARBA" id="ARBA00022692"/>
    </source>
</evidence>
<dbReference type="EMBL" id="CP058350">
    <property type="protein sequence ID" value="QLF70068.1"/>
    <property type="molecule type" value="Genomic_DNA"/>
</dbReference>
<dbReference type="RefSeq" id="WP_171033797.1">
    <property type="nucleotide sequence ID" value="NZ_CP058350.1"/>
</dbReference>
<feature type="transmembrane region" description="Helical" evidence="5">
    <location>
        <begin position="243"/>
        <end position="263"/>
    </location>
</feature>
<reference evidence="7 8" key="1">
    <citation type="submission" date="2020-06" db="EMBL/GenBank/DDBJ databases">
        <title>Genome sequence of Rhizobium sp strain ADMK78.</title>
        <authorList>
            <person name="Rahi P."/>
        </authorList>
    </citation>
    <scope>NUCLEOTIDE SEQUENCE [LARGE SCALE GENOMIC DNA]</scope>
    <source>
        <strain evidence="7 8">ADMK78</strain>
    </source>
</reference>
<evidence type="ECO:0000313" key="7">
    <source>
        <dbReference type="EMBL" id="QLF70068.1"/>
    </source>
</evidence>
<keyword evidence="3 5" id="KW-1133">Transmembrane helix</keyword>
<organism evidence="7 8">
    <name type="scientific">Peteryoungia desertarenae</name>
    <dbReference type="NCBI Taxonomy" id="1813451"/>
    <lineage>
        <taxon>Bacteria</taxon>
        <taxon>Pseudomonadati</taxon>
        <taxon>Pseudomonadota</taxon>
        <taxon>Alphaproteobacteria</taxon>
        <taxon>Hyphomicrobiales</taxon>
        <taxon>Rhizobiaceae</taxon>
        <taxon>Peteryoungia</taxon>
    </lineage>
</organism>
<gene>
    <name evidence="7" type="ORF">FE840_011255</name>
</gene>
<dbReference type="PANTHER" id="PTHR37422:SF21">
    <property type="entry name" value="EXOQ-LIKE PROTEIN"/>
    <property type="match status" value="1"/>
</dbReference>
<accession>A0ABX6QNG0</accession>
<feature type="transmembrane region" description="Helical" evidence="5">
    <location>
        <begin position="93"/>
        <end position="113"/>
    </location>
</feature>
<keyword evidence="4 5" id="KW-0472">Membrane</keyword>
<dbReference type="Pfam" id="PF04932">
    <property type="entry name" value="Wzy_C"/>
    <property type="match status" value="1"/>
</dbReference>
<feature type="transmembrane region" description="Helical" evidence="5">
    <location>
        <begin position="168"/>
        <end position="185"/>
    </location>
</feature>
<sequence length="415" mass="46472">MSAVDTSVAVPFRPQAAALSLMGSWLVAFSVFLSGFVMSEPAPYELLLVGQVAIWFLFGLKISRAVAPLLVLLLIFNVGGMLSLTVMKDLASGPMYVAVSLFLALTSVFFAAIIEDRHERLRMIFRAWVAAALVTGTLGILGYFHAFPGAEVFTRFDRAKGAFQDPNVFGPFLIAPILYLMHGLLTQPLKKAPLRLLGVLILTLAVFLSFSRAAWGLFLFATVALVFVLLLKERTNAFRLKILTLSLTAVGLMVVALVIALQFDRVADLFSTRTQLVQEYDGGHLGRFDRHKIGFLMAMEHPLGIGPLVFSTIYPEDEHNIWLKSLTSYGWLGFVAYLTLMIWTLSIGFRYLLRDRPWQPYLMVSWIMVIGHVIIGNVIDTDHWRHFYLLLGIVWGCGALEWRYQRQLHTGRNAA</sequence>
<evidence type="ECO:0000259" key="6">
    <source>
        <dbReference type="Pfam" id="PF04932"/>
    </source>
</evidence>
<feature type="transmembrane region" description="Helical" evidence="5">
    <location>
        <begin position="67"/>
        <end position="87"/>
    </location>
</feature>
<keyword evidence="7" id="KW-0436">Ligase</keyword>
<feature type="transmembrane region" description="Helical" evidence="5">
    <location>
        <begin position="125"/>
        <end position="148"/>
    </location>
</feature>
<dbReference type="PANTHER" id="PTHR37422">
    <property type="entry name" value="TEICHURONIC ACID BIOSYNTHESIS PROTEIN TUAE"/>
    <property type="match status" value="1"/>
</dbReference>
<feature type="transmembrane region" description="Helical" evidence="5">
    <location>
        <begin position="214"/>
        <end position="231"/>
    </location>
</feature>
<name>A0ABX6QNG0_9HYPH</name>
<dbReference type="Proteomes" id="UP000308530">
    <property type="component" value="Chromosome"/>
</dbReference>
<proteinExistence type="predicted"/>
<evidence type="ECO:0000256" key="5">
    <source>
        <dbReference type="SAM" id="Phobius"/>
    </source>
</evidence>
<feature type="transmembrane region" description="Helical" evidence="5">
    <location>
        <begin position="385"/>
        <end position="402"/>
    </location>
</feature>
<comment type="subcellular location">
    <subcellularLocation>
        <location evidence="1">Membrane</location>
        <topology evidence="1">Multi-pass membrane protein</topology>
    </subcellularLocation>
</comment>
<evidence type="ECO:0000256" key="1">
    <source>
        <dbReference type="ARBA" id="ARBA00004141"/>
    </source>
</evidence>
<dbReference type="InterPro" id="IPR051533">
    <property type="entry name" value="WaaL-like"/>
</dbReference>
<protein>
    <submittedName>
        <fullName evidence="7">O-antigen ligase family protein</fullName>
    </submittedName>
</protein>
<feature type="transmembrane region" description="Helical" evidence="5">
    <location>
        <begin position="329"/>
        <end position="349"/>
    </location>
</feature>
<feature type="transmembrane region" description="Helical" evidence="5">
    <location>
        <begin position="42"/>
        <end position="60"/>
    </location>
</feature>
<dbReference type="InterPro" id="IPR007016">
    <property type="entry name" value="O-antigen_ligase-rel_domated"/>
</dbReference>
<feature type="transmembrane region" description="Helical" evidence="5">
    <location>
        <begin position="192"/>
        <end position="208"/>
    </location>
</feature>
<feature type="transmembrane region" description="Helical" evidence="5">
    <location>
        <begin position="16"/>
        <end position="36"/>
    </location>
</feature>
<evidence type="ECO:0000256" key="3">
    <source>
        <dbReference type="ARBA" id="ARBA00022989"/>
    </source>
</evidence>
<keyword evidence="8" id="KW-1185">Reference proteome</keyword>
<dbReference type="GO" id="GO:0016874">
    <property type="term" value="F:ligase activity"/>
    <property type="evidence" value="ECO:0007669"/>
    <property type="project" value="UniProtKB-KW"/>
</dbReference>
<feature type="domain" description="O-antigen ligase-related" evidence="6">
    <location>
        <begin position="198"/>
        <end position="338"/>
    </location>
</feature>
<feature type="transmembrane region" description="Helical" evidence="5">
    <location>
        <begin position="361"/>
        <end position="379"/>
    </location>
</feature>